<organism evidence="2 3">
    <name type="scientific">Roseiconus lacunae</name>
    <dbReference type="NCBI Taxonomy" id="2605694"/>
    <lineage>
        <taxon>Bacteria</taxon>
        <taxon>Pseudomonadati</taxon>
        <taxon>Planctomycetota</taxon>
        <taxon>Planctomycetia</taxon>
        <taxon>Pirellulales</taxon>
        <taxon>Pirellulaceae</taxon>
        <taxon>Roseiconus</taxon>
    </lineage>
</organism>
<sequence>MTLRSRKKRPTTVPTSGHPTKAKARLARPTRLLLGALVTFSPLSSLGLGESLFAQQAMAPLPVAAQPAGPQQVNSQQVNSQGSNLRWRKSSRVTPAPVHVPANDVFAQPARSDSAASVNSAASIKPPATVNHTAAPVAPQAYAAPQTFPQSQRRTAQSSMTQQHASDQQLHARQFIQRGSVQSAYHQQDNAFAQQSSVRQTRQPVIQQTAHTESVPATTAGGSGLGRPQRGPVANYRRGVAPIAQGQLQERLPRPEDFFNDPFADGTKAAPPASSARMAAAPIPVPDPQVDEAPATGGFGLPETTLPQQSTPANPFRGQMMPDPTAPATEQIPLPDQELPAPADASAGKSELRGLLNDPSLFPEQQADRQAVPQESAPAPATEKPPVPTPDTSPDAADSMDGFRFTPPAQLDRPSGEASPSDRPTDGFPGRGRMNEEATFGETSMLRPNELSCEDFRERIARETIDTISLDPSPPFRPDLFDPEDYDKQRQKFETRQSIRPWSNLGGQEIARGRLVGLAYEQVIIETEAGEREEVPVNQLSEGDLGYLADNWGLPKECLVEQVAYTPRNWTPLTMTWKASNLCSKPRYFEQVNLERYGHTAGPWLQPVVSSAHFFANIAVLPYKMGIHPPDECVYALGYYRPGNCAPWIVPPVPISARGALAQGAFMSGAFWLVP</sequence>
<feature type="region of interest" description="Disordered" evidence="1">
    <location>
        <begin position="191"/>
        <end position="449"/>
    </location>
</feature>
<feature type="compositionally biased region" description="Polar residues" evidence="1">
    <location>
        <begin position="147"/>
        <end position="170"/>
    </location>
</feature>
<dbReference type="RefSeq" id="WP_289161890.1">
    <property type="nucleotide sequence ID" value="NZ_JASZZN010000001.1"/>
</dbReference>
<accession>A0ABT7PCC9</accession>
<evidence type="ECO:0000313" key="2">
    <source>
        <dbReference type="EMBL" id="MDM4014145.1"/>
    </source>
</evidence>
<reference evidence="2 3" key="1">
    <citation type="submission" date="2023-06" db="EMBL/GenBank/DDBJ databases">
        <title>Roseiconus lacunae JC819 isolated from Gulf of Mannar region, Tamil Nadu.</title>
        <authorList>
            <person name="Pk S."/>
            <person name="Ch S."/>
            <person name="Ch V.R."/>
        </authorList>
    </citation>
    <scope>NUCLEOTIDE SEQUENCE [LARGE SCALE GENOMIC DNA]</scope>
    <source>
        <strain evidence="2 3">JC819</strain>
    </source>
</reference>
<feature type="compositionally biased region" description="Low complexity" evidence="1">
    <location>
        <begin position="71"/>
        <end position="81"/>
    </location>
</feature>
<protein>
    <submittedName>
        <fullName evidence="2">Uncharacterized protein</fullName>
    </submittedName>
</protein>
<feature type="compositionally biased region" description="Low complexity" evidence="1">
    <location>
        <begin position="269"/>
        <end position="282"/>
    </location>
</feature>
<dbReference type="EMBL" id="JASZZN010000001">
    <property type="protein sequence ID" value="MDM4014145.1"/>
    <property type="molecule type" value="Genomic_DNA"/>
</dbReference>
<feature type="compositionally biased region" description="Basic residues" evidence="1">
    <location>
        <begin position="1"/>
        <end position="10"/>
    </location>
</feature>
<evidence type="ECO:0000313" key="3">
    <source>
        <dbReference type="Proteomes" id="UP001239462"/>
    </source>
</evidence>
<feature type="region of interest" description="Disordered" evidence="1">
    <location>
        <begin position="145"/>
        <end position="170"/>
    </location>
</feature>
<feature type="region of interest" description="Disordered" evidence="1">
    <location>
        <begin position="65"/>
        <end position="86"/>
    </location>
</feature>
<dbReference type="Gene3D" id="2.30.30.700">
    <property type="entry name" value="SLA1 homology domain 1"/>
    <property type="match status" value="1"/>
</dbReference>
<keyword evidence="3" id="KW-1185">Reference proteome</keyword>
<name>A0ABT7PCC9_9BACT</name>
<dbReference type="Proteomes" id="UP001239462">
    <property type="component" value="Unassembled WGS sequence"/>
</dbReference>
<feature type="region of interest" description="Disordered" evidence="1">
    <location>
        <begin position="1"/>
        <end position="25"/>
    </location>
</feature>
<evidence type="ECO:0000256" key="1">
    <source>
        <dbReference type="SAM" id="MobiDB-lite"/>
    </source>
</evidence>
<gene>
    <name evidence="2" type="ORF">QTN89_01800</name>
</gene>
<comment type="caution">
    <text evidence="2">The sequence shown here is derived from an EMBL/GenBank/DDBJ whole genome shotgun (WGS) entry which is preliminary data.</text>
</comment>
<proteinExistence type="predicted"/>
<feature type="compositionally biased region" description="Polar residues" evidence="1">
    <location>
        <begin position="191"/>
        <end position="217"/>
    </location>
</feature>